<evidence type="ECO:0000256" key="1">
    <source>
        <dbReference type="ARBA" id="ARBA00004123"/>
    </source>
</evidence>
<dbReference type="CDD" id="cd08334">
    <property type="entry name" value="DED_Caspase_8_10_r2"/>
    <property type="match status" value="1"/>
</dbReference>
<dbReference type="AlphaFoldDB" id="A0AAD7S0Y6"/>
<evidence type="ECO:0000259" key="18">
    <source>
        <dbReference type="PROSITE" id="PS50168"/>
    </source>
</evidence>
<evidence type="ECO:0000256" key="10">
    <source>
        <dbReference type="ARBA" id="ARBA00022807"/>
    </source>
</evidence>
<comment type="caution">
    <text evidence="21">The sequence shown here is derived from an EMBL/GenBank/DDBJ whole genome shotgun (WGS) entry which is preliminary data.</text>
</comment>
<evidence type="ECO:0000256" key="2">
    <source>
        <dbReference type="ARBA" id="ARBA00004496"/>
    </source>
</evidence>
<dbReference type="InterPro" id="IPR002138">
    <property type="entry name" value="Pept_C14_p10"/>
</dbReference>
<dbReference type="GO" id="GO:0006915">
    <property type="term" value="P:apoptotic process"/>
    <property type="evidence" value="ECO:0007669"/>
    <property type="project" value="UniProtKB-KW"/>
</dbReference>
<dbReference type="GO" id="GO:0006508">
    <property type="term" value="P:proteolysis"/>
    <property type="evidence" value="ECO:0007669"/>
    <property type="project" value="UniProtKB-KW"/>
</dbReference>
<dbReference type="Gene3D" id="3.40.50.1460">
    <property type="match status" value="1"/>
</dbReference>
<keyword evidence="5" id="KW-0597">Phosphoprotein</keyword>
<dbReference type="FunFam" id="1.10.533.10:FF:000016">
    <property type="entry name" value="CASP8 and FADD-like apoptosis regulator"/>
    <property type="match status" value="1"/>
</dbReference>
<dbReference type="InterPro" id="IPR029030">
    <property type="entry name" value="Caspase-like_dom_sf"/>
</dbReference>
<evidence type="ECO:0000256" key="8">
    <source>
        <dbReference type="ARBA" id="ARBA00022737"/>
    </source>
</evidence>
<evidence type="ECO:0000313" key="21">
    <source>
        <dbReference type="EMBL" id="KAJ8393875.1"/>
    </source>
</evidence>
<organism evidence="21 22">
    <name type="scientific">Aldrovandia affinis</name>
    <dbReference type="NCBI Taxonomy" id="143900"/>
    <lineage>
        <taxon>Eukaryota</taxon>
        <taxon>Metazoa</taxon>
        <taxon>Chordata</taxon>
        <taxon>Craniata</taxon>
        <taxon>Vertebrata</taxon>
        <taxon>Euteleostomi</taxon>
        <taxon>Actinopterygii</taxon>
        <taxon>Neopterygii</taxon>
        <taxon>Teleostei</taxon>
        <taxon>Notacanthiformes</taxon>
        <taxon>Halosauridae</taxon>
        <taxon>Aldrovandia</taxon>
    </lineage>
</organism>
<dbReference type="CDD" id="cd00032">
    <property type="entry name" value="CASc"/>
    <property type="match status" value="1"/>
</dbReference>
<keyword evidence="7" id="KW-0053">Apoptosis</keyword>
<dbReference type="GO" id="GO:0004197">
    <property type="term" value="F:cysteine-type endopeptidase activity"/>
    <property type="evidence" value="ECO:0007669"/>
    <property type="project" value="InterPro"/>
</dbReference>
<keyword evidence="12" id="KW-0539">Nucleus</keyword>
<keyword evidence="22" id="KW-1185">Reference proteome</keyword>
<dbReference type="PROSITE" id="PS01121">
    <property type="entry name" value="CASPASE_HIS"/>
    <property type="match status" value="1"/>
</dbReference>
<feature type="domain" description="DED" evidence="18">
    <location>
        <begin position="90"/>
        <end position="167"/>
    </location>
</feature>
<evidence type="ECO:0000256" key="12">
    <source>
        <dbReference type="ARBA" id="ARBA00023242"/>
    </source>
</evidence>
<comment type="catalytic activity">
    <reaction evidence="13">
        <text>Strict requirement for Asp at position P1 and has a preferred cleavage sequence of (Leu/Asp/Val)-Glu-Thr-Asp-|-(Gly/Ser/Ala).</text>
        <dbReference type="EC" id="3.4.22.61"/>
    </reaction>
</comment>
<dbReference type="EC" id="3.4.22.61" evidence="14"/>
<evidence type="ECO:0000256" key="11">
    <source>
        <dbReference type="ARBA" id="ARBA00023145"/>
    </source>
</evidence>
<dbReference type="InterPro" id="IPR001309">
    <property type="entry name" value="Pept_C14_p20"/>
</dbReference>
<dbReference type="PROSITE" id="PS50208">
    <property type="entry name" value="CASPASE_P20"/>
    <property type="match status" value="1"/>
</dbReference>
<evidence type="ECO:0000256" key="16">
    <source>
        <dbReference type="RuleBase" id="RU003971"/>
    </source>
</evidence>
<dbReference type="PROSITE" id="PS50168">
    <property type="entry name" value="DED"/>
    <property type="match status" value="2"/>
</dbReference>
<evidence type="ECO:0000256" key="13">
    <source>
        <dbReference type="ARBA" id="ARBA00051626"/>
    </source>
</evidence>
<dbReference type="Pfam" id="PF01335">
    <property type="entry name" value="DED"/>
    <property type="match status" value="2"/>
</dbReference>
<evidence type="ECO:0000256" key="14">
    <source>
        <dbReference type="ARBA" id="ARBA00066479"/>
    </source>
</evidence>
<keyword evidence="11" id="KW-0865">Zymogen</keyword>
<keyword evidence="9" id="KW-0378">Hydrolase</keyword>
<dbReference type="InterPro" id="IPR016129">
    <property type="entry name" value="Caspase_his_AS"/>
</dbReference>
<proteinExistence type="inferred from homology"/>
<dbReference type="GO" id="GO:0032991">
    <property type="term" value="C:protein-containing complex"/>
    <property type="evidence" value="ECO:0007669"/>
    <property type="project" value="UniProtKB-ARBA"/>
</dbReference>
<feature type="compositionally biased region" description="Polar residues" evidence="17">
    <location>
        <begin position="267"/>
        <end position="294"/>
    </location>
</feature>
<dbReference type="InterPro" id="IPR015917">
    <property type="entry name" value="Pept_C14A"/>
</dbReference>
<dbReference type="SMART" id="SM00031">
    <property type="entry name" value="DED"/>
    <property type="match status" value="2"/>
</dbReference>
<evidence type="ECO:0000259" key="20">
    <source>
        <dbReference type="PROSITE" id="PS50208"/>
    </source>
</evidence>
<evidence type="ECO:0000256" key="5">
    <source>
        <dbReference type="ARBA" id="ARBA00022553"/>
    </source>
</evidence>
<comment type="subcellular location">
    <subcellularLocation>
        <location evidence="2">Cytoplasm</location>
    </subcellularLocation>
    <subcellularLocation>
        <location evidence="1">Nucleus</location>
    </subcellularLocation>
</comment>
<evidence type="ECO:0000256" key="15">
    <source>
        <dbReference type="ARBA" id="ARBA00068172"/>
    </source>
</evidence>
<protein>
    <recommendedName>
        <fullName evidence="15">Caspase-8</fullName>
        <ecNumber evidence="14">3.4.22.61</ecNumber>
    </recommendedName>
</protein>
<keyword evidence="10" id="KW-0788">Thiol protease</keyword>
<evidence type="ECO:0000313" key="22">
    <source>
        <dbReference type="Proteomes" id="UP001221898"/>
    </source>
</evidence>
<dbReference type="GO" id="GO:0043065">
    <property type="term" value="P:positive regulation of apoptotic process"/>
    <property type="evidence" value="ECO:0007669"/>
    <property type="project" value="UniProtKB-ARBA"/>
</dbReference>
<gene>
    <name evidence="21" type="ORF">AAFF_G00056040</name>
</gene>
<evidence type="ECO:0000256" key="7">
    <source>
        <dbReference type="ARBA" id="ARBA00022703"/>
    </source>
</evidence>
<dbReference type="GO" id="GO:0005737">
    <property type="term" value="C:cytoplasm"/>
    <property type="evidence" value="ECO:0007669"/>
    <property type="project" value="UniProtKB-SubCell"/>
</dbReference>
<evidence type="ECO:0000259" key="19">
    <source>
        <dbReference type="PROSITE" id="PS50207"/>
    </source>
</evidence>
<feature type="domain" description="Caspase family p10" evidence="19">
    <location>
        <begin position="478"/>
        <end position="565"/>
    </location>
</feature>
<dbReference type="Gene3D" id="1.10.533.10">
    <property type="entry name" value="Death Domain, Fas"/>
    <property type="match status" value="2"/>
</dbReference>
<dbReference type="PROSITE" id="PS01122">
    <property type="entry name" value="CASPASE_CYS"/>
    <property type="match status" value="1"/>
</dbReference>
<dbReference type="Proteomes" id="UP001221898">
    <property type="component" value="Unassembled WGS sequence"/>
</dbReference>
<feature type="region of interest" description="Disordered" evidence="17">
    <location>
        <begin position="262"/>
        <end position="307"/>
    </location>
</feature>
<dbReference type="PRINTS" id="PR00376">
    <property type="entry name" value="IL1BCENZYME"/>
</dbReference>
<accession>A0AAD7S0Y6</accession>
<dbReference type="SMART" id="SM00115">
    <property type="entry name" value="CASc"/>
    <property type="match status" value="1"/>
</dbReference>
<feature type="domain" description="DED" evidence="18">
    <location>
        <begin position="2"/>
        <end position="79"/>
    </location>
</feature>
<evidence type="ECO:0000256" key="6">
    <source>
        <dbReference type="ARBA" id="ARBA00022670"/>
    </source>
</evidence>
<dbReference type="InterPro" id="IPR011600">
    <property type="entry name" value="Pept_C14_caspase"/>
</dbReference>
<dbReference type="SUPFAM" id="SSF47986">
    <property type="entry name" value="DEATH domain"/>
    <property type="match status" value="2"/>
</dbReference>
<evidence type="ECO:0000256" key="3">
    <source>
        <dbReference type="ARBA" id="ARBA00010134"/>
    </source>
</evidence>
<dbReference type="InterPro" id="IPR033139">
    <property type="entry name" value="Caspase_cys_AS"/>
</dbReference>
<feature type="domain" description="Caspase family p20" evidence="20">
    <location>
        <begin position="324"/>
        <end position="450"/>
    </location>
</feature>
<dbReference type="GO" id="GO:0005634">
    <property type="term" value="C:nucleus"/>
    <property type="evidence" value="ECO:0007669"/>
    <property type="project" value="UniProtKB-SubCell"/>
</dbReference>
<keyword evidence="4" id="KW-0963">Cytoplasm</keyword>
<dbReference type="PROSITE" id="PS50207">
    <property type="entry name" value="CASPASE_P10"/>
    <property type="match status" value="1"/>
</dbReference>
<evidence type="ECO:0000256" key="9">
    <source>
        <dbReference type="ARBA" id="ARBA00022801"/>
    </source>
</evidence>
<name>A0AAD7S0Y6_9TELE</name>
<dbReference type="GO" id="GO:0005886">
    <property type="term" value="C:plasma membrane"/>
    <property type="evidence" value="ECO:0007669"/>
    <property type="project" value="UniProtKB-ARBA"/>
</dbReference>
<sequence>MEFQQTLLKVEQALNSEDVQALVFLCTDLLDKDVSCICTARDLFTHLQHLDHLTSQRPFLLVELLQLSRRSGLLRQLGLFSQPSAGLVSPYRKLLFDLSENIDADDLKSIKFLLQNKLPRRKLEDNVTMLNLLLEMEKMDLLSITNLETLEEVIRPVCPGLRRRIIQFKEENAGSVSQKTEVSYMSARQAEPEELHVCPGVQASTSNNNRPATLGSLSENVIWNNWRQESSGPSHSQASCQGPCALSSEPYAPSLVAVDARPGGQSLDLSQPSSSGTTDATFSSEQRRQVSLTSPREEKNISAANPVQGKKKELEVYEMKDDRRRGFCLIINNNDFSNSQKELKNREGTEVDAKSLVDVFEWLGFETQTERDCSEQRMRSLLEDLRKKDHTAMDCLVCCVLSHGKRGAVYGVDGGELPLRDLTRPFSGVRCATLREKPKLFFIQACQGRKEQLAVPVESDSPESGSAQDYLTTDAFVPQDSIPDEADFLLGMATVPDFASFRHRKEGTWFIQSLCENLVLLVPREHDLLSILTRVNDDVSRKTDRWGTKKQMPQPAFSLRKGVVFPVPQRPPPKIKAQAST</sequence>
<dbReference type="GO" id="GO:0051604">
    <property type="term" value="P:protein maturation"/>
    <property type="evidence" value="ECO:0007669"/>
    <property type="project" value="UniProtKB-ARBA"/>
</dbReference>
<dbReference type="EMBL" id="JAINUG010000132">
    <property type="protein sequence ID" value="KAJ8393875.1"/>
    <property type="molecule type" value="Genomic_DNA"/>
</dbReference>
<reference evidence="21" key="1">
    <citation type="journal article" date="2023" name="Science">
        <title>Genome structures resolve the early diversification of teleost fishes.</title>
        <authorList>
            <person name="Parey E."/>
            <person name="Louis A."/>
            <person name="Montfort J."/>
            <person name="Bouchez O."/>
            <person name="Roques C."/>
            <person name="Iampietro C."/>
            <person name="Lluch J."/>
            <person name="Castinel A."/>
            <person name="Donnadieu C."/>
            <person name="Desvignes T."/>
            <person name="Floi Bucao C."/>
            <person name="Jouanno E."/>
            <person name="Wen M."/>
            <person name="Mejri S."/>
            <person name="Dirks R."/>
            <person name="Jansen H."/>
            <person name="Henkel C."/>
            <person name="Chen W.J."/>
            <person name="Zahm M."/>
            <person name="Cabau C."/>
            <person name="Klopp C."/>
            <person name="Thompson A.W."/>
            <person name="Robinson-Rechavi M."/>
            <person name="Braasch I."/>
            <person name="Lecointre G."/>
            <person name="Bobe J."/>
            <person name="Postlethwait J.H."/>
            <person name="Berthelot C."/>
            <person name="Roest Crollius H."/>
            <person name="Guiguen Y."/>
        </authorList>
    </citation>
    <scope>NUCLEOTIDE SEQUENCE</scope>
    <source>
        <strain evidence="21">NC1722</strain>
    </source>
</reference>
<dbReference type="Pfam" id="PF00656">
    <property type="entry name" value="Peptidase_C14"/>
    <property type="match status" value="1"/>
</dbReference>
<dbReference type="PANTHER" id="PTHR48169">
    <property type="entry name" value="DED DOMAIN-CONTAINING PROTEIN"/>
    <property type="match status" value="1"/>
</dbReference>
<evidence type="ECO:0000256" key="4">
    <source>
        <dbReference type="ARBA" id="ARBA00022490"/>
    </source>
</evidence>
<comment type="similarity">
    <text evidence="3 16">Belongs to the peptidase C14A family.</text>
</comment>
<dbReference type="InterPro" id="IPR001875">
    <property type="entry name" value="DED_dom"/>
</dbReference>
<dbReference type="PANTHER" id="PTHR48169:SF7">
    <property type="entry name" value="CASPASE 10"/>
    <property type="match status" value="1"/>
</dbReference>
<dbReference type="SUPFAM" id="SSF52129">
    <property type="entry name" value="Caspase-like"/>
    <property type="match status" value="1"/>
</dbReference>
<keyword evidence="6" id="KW-0645">Protease</keyword>
<dbReference type="InterPro" id="IPR011029">
    <property type="entry name" value="DEATH-like_dom_sf"/>
</dbReference>
<dbReference type="FunFam" id="3.40.50.1460:FF:000008">
    <property type="entry name" value="caspase-8 isoform X1"/>
    <property type="match status" value="1"/>
</dbReference>
<evidence type="ECO:0000256" key="17">
    <source>
        <dbReference type="SAM" id="MobiDB-lite"/>
    </source>
</evidence>
<keyword evidence="8" id="KW-0677">Repeat</keyword>